<accession>A0A7X2YYV2</accession>
<comment type="caution">
    <text evidence="4">The sequence shown here is derived from an EMBL/GenBank/DDBJ whole genome shotgun (WGS) entry which is preliminary data.</text>
</comment>
<dbReference type="OrthoDB" id="66596at2"/>
<proteinExistence type="predicted"/>
<organism evidence="4 5">
    <name type="scientific">Paenibacillus woosongensis</name>
    <dbReference type="NCBI Taxonomy" id="307580"/>
    <lineage>
        <taxon>Bacteria</taxon>
        <taxon>Bacillati</taxon>
        <taxon>Bacillota</taxon>
        <taxon>Bacilli</taxon>
        <taxon>Bacillales</taxon>
        <taxon>Paenibacillaceae</taxon>
        <taxon>Paenibacillus</taxon>
    </lineage>
</organism>
<dbReference type="AlphaFoldDB" id="A0A7X2YYV2"/>
<gene>
    <name evidence="4" type="ORF">GNP95_02990</name>
</gene>
<keyword evidence="1 2" id="KW-0238">DNA-binding</keyword>
<evidence type="ECO:0000259" key="3">
    <source>
        <dbReference type="PROSITE" id="PS50977"/>
    </source>
</evidence>
<feature type="DNA-binding region" description="H-T-H motif" evidence="2">
    <location>
        <begin position="29"/>
        <end position="48"/>
    </location>
</feature>
<dbReference type="Proteomes" id="UP000447876">
    <property type="component" value="Unassembled WGS sequence"/>
</dbReference>
<feature type="domain" description="HTH tetR-type" evidence="3">
    <location>
        <begin position="6"/>
        <end position="66"/>
    </location>
</feature>
<evidence type="ECO:0000256" key="1">
    <source>
        <dbReference type="ARBA" id="ARBA00023125"/>
    </source>
</evidence>
<evidence type="ECO:0000256" key="2">
    <source>
        <dbReference type="PROSITE-ProRule" id="PRU00335"/>
    </source>
</evidence>
<dbReference type="InterPro" id="IPR001647">
    <property type="entry name" value="HTH_TetR"/>
</dbReference>
<dbReference type="Pfam" id="PF00440">
    <property type="entry name" value="TetR_N"/>
    <property type="match status" value="1"/>
</dbReference>
<protein>
    <submittedName>
        <fullName evidence="4">TetR family transcriptional regulator</fullName>
    </submittedName>
</protein>
<dbReference type="InterPro" id="IPR009057">
    <property type="entry name" value="Homeodomain-like_sf"/>
</dbReference>
<evidence type="ECO:0000313" key="4">
    <source>
        <dbReference type="EMBL" id="MUG43973.1"/>
    </source>
</evidence>
<evidence type="ECO:0000313" key="5">
    <source>
        <dbReference type="Proteomes" id="UP000447876"/>
    </source>
</evidence>
<dbReference type="PROSITE" id="PS50977">
    <property type="entry name" value="HTH_TETR_2"/>
    <property type="match status" value="1"/>
</dbReference>
<name>A0A7X2YYV2_9BACL</name>
<sequence>MPPQKKFSREEIIQAAFEIARVEGLDHITIRKVASRLGSSIAPIYVNFANVEELIQAVIGRISELSREILMDMDTGNPFHDIGAASLRFAKDYSVLFRDLVMKQNDHMKGYDQDMAPFLVEQMKADADLAGFEDEELRLILLKMKIFQLGLSVMIANGLLPESFSEEQAIALLDQTAGDVIAGARLRQQGSL</sequence>
<dbReference type="RefSeq" id="WP_155609401.1">
    <property type="nucleotide sequence ID" value="NZ_WNZW01000001.1"/>
</dbReference>
<dbReference type="EMBL" id="WNZW01000001">
    <property type="protein sequence ID" value="MUG43973.1"/>
    <property type="molecule type" value="Genomic_DNA"/>
</dbReference>
<dbReference type="SUPFAM" id="SSF46689">
    <property type="entry name" value="Homeodomain-like"/>
    <property type="match status" value="1"/>
</dbReference>
<dbReference type="Gene3D" id="1.10.357.10">
    <property type="entry name" value="Tetracycline Repressor, domain 2"/>
    <property type="match status" value="1"/>
</dbReference>
<reference evidence="4 5" key="1">
    <citation type="submission" date="2019-11" db="EMBL/GenBank/DDBJ databases">
        <title>Draft genome sequences of five Paenibacillus species of dairy origin.</title>
        <authorList>
            <person name="Olajide A.M."/>
            <person name="Chen S."/>
            <person name="Lapointe G."/>
        </authorList>
    </citation>
    <scope>NUCLEOTIDE SEQUENCE [LARGE SCALE GENOMIC DNA]</scope>
    <source>
        <strain evidence="4 5">12CR55</strain>
    </source>
</reference>
<dbReference type="GO" id="GO:0003677">
    <property type="term" value="F:DNA binding"/>
    <property type="evidence" value="ECO:0007669"/>
    <property type="project" value="UniProtKB-UniRule"/>
</dbReference>